<gene>
    <name evidence="9" type="ORF">FBUS_00527</name>
</gene>
<feature type="compositionally biased region" description="Polar residues" evidence="7">
    <location>
        <begin position="648"/>
        <end position="675"/>
    </location>
</feature>
<evidence type="ECO:0000256" key="6">
    <source>
        <dbReference type="RuleBase" id="RU000682"/>
    </source>
</evidence>
<dbReference type="AlphaFoldDB" id="A0A8E0VR90"/>
<reference evidence="9" key="1">
    <citation type="submission" date="2019-05" db="EMBL/GenBank/DDBJ databases">
        <title>Annotation for the trematode Fasciolopsis buski.</title>
        <authorList>
            <person name="Choi Y.-J."/>
        </authorList>
    </citation>
    <scope>NUCLEOTIDE SEQUENCE</scope>
    <source>
        <strain evidence="9">HT</strain>
        <tissue evidence="9">Whole worm</tissue>
    </source>
</reference>
<feature type="DNA-binding region" description="Homeobox" evidence="5">
    <location>
        <begin position="587"/>
        <end position="646"/>
    </location>
</feature>
<dbReference type="GO" id="GO:0000981">
    <property type="term" value="F:DNA-binding transcription factor activity, RNA polymerase II-specific"/>
    <property type="evidence" value="ECO:0007669"/>
    <property type="project" value="InterPro"/>
</dbReference>
<dbReference type="CDD" id="cd00086">
    <property type="entry name" value="homeodomain"/>
    <property type="match status" value="1"/>
</dbReference>
<proteinExistence type="predicted"/>
<keyword evidence="4 5" id="KW-0539">Nucleus</keyword>
<evidence type="ECO:0000256" key="7">
    <source>
        <dbReference type="SAM" id="MobiDB-lite"/>
    </source>
</evidence>
<evidence type="ECO:0000259" key="8">
    <source>
        <dbReference type="PROSITE" id="PS50071"/>
    </source>
</evidence>
<feature type="region of interest" description="Disordered" evidence="7">
    <location>
        <begin position="538"/>
        <end position="574"/>
    </location>
</feature>
<dbReference type="Proteomes" id="UP000728185">
    <property type="component" value="Unassembled WGS sequence"/>
</dbReference>
<feature type="compositionally biased region" description="Polar residues" evidence="7">
    <location>
        <begin position="344"/>
        <end position="364"/>
    </location>
</feature>
<feature type="compositionally biased region" description="Gly residues" evidence="7">
    <location>
        <begin position="551"/>
        <end position="566"/>
    </location>
</feature>
<feature type="compositionally biased region" description="Low complexity" evidence="7">
    <location>
        <begin position="322"/>
        <end position="335"/>
    </location>
</feature>
<comment type="caution">
    <text evidence="9">The sequence shown here is derived from an EMBL/GenBank/DDBJ whole genome shotgun (WGS) entry which is preliminary data.</text>
</comment>
<dbReference type="FunFam" id="1.10.10.60:FF:000182">
    <property type="entry name" value="Paired like homeobox 2B"/>
    <property type="match status" value="1"/>
</dbReference>
<name>A0A8E0VR90_9TREM</name>
<dbReference type="SMART" id="SM00389">
    <property type="entry name" value="HOX"/>
    <property type="match status" value="1"/>
</dbReference>
<dbReference type="PANTHER" id="PTHR24329">
    <property type="entry name" value="HOMEOBOX PROTEIN ARISTALESS"/>
    <property type="match status" value="1"/>
</dbReference>
<keyword evidence="10" id="KW-1185">Reference proteome</keyword>
<feature type="compositionally biased region" description="Low complexity" evidence="7">
    <location>
        <begin position="365"/>
        <end position="379"/>
    </location>
</feature>
<evidence type="ECO:0000256" key="3">
    <source>
        <dbReference type="ARBA" id="ARBA00023155"/>
    </source>
</evidence>
<dbReference type="GO" id="GO:0000977">
    <property type="term" value="F:RNA polymerase II transcription regulatory region sequence-specific DNA binding"/>
    <property type="evidence" value="ECO:0007669"/>
    <property type="project" value="TreeGrafter"/>
</dbReference>
<dbReference type="GO" id="GO:0005634">
    <property type="term" value="C:nucleus"/>
    <property type="evidence" value="ECO:0007669"/>
    <property type="project" value="UniProtKB-SubCell"/>
</dbReference>
<dbReference type="Gene3D" id="1.10.10.60">
    <property type="entry name" value="Homeodomain-like"/>
    <property type="match status" value="1"/>
</dbReference>
<organism evidence="9 10">
    <name type="scientific">Fasciolopsis buskii</name>
    <dbReference type="NCBI Taxonomy" id="27845"/>
    <lineage>
        <taxon>Eukaryota</taxon>
        <taxon>Metazoa</taxon>
        <taxon>Spiralia</taxon>
        <taxon>Lophotrochozoa</taxon>
        <taxon>Platyhelminthes</taxon>
        <taxon>Trematoda</taxon>
        <taxon>Digenea</taxon>
        <taxon>Plagiorchiida</taxon>
        <taxon>Echinostomata</taxon>
        <taxon>Echinostomatoidea</taxon>
        <taxon>Fasciolidae</taxon>
        <taxon>Fasciolopsis</taxon>
    </lineage>
</organism>
<dbReference type="PROSITE" id="PS50071">
    <property type="entry name" value="HOMEOBOX_2"/>
    <property type="match status" value="1"/>
</dbReference>
<feature type="region of interest" description="Disordered" evidence="7">
    <location>
        <begin position="645"/>
        <end position="675"/>
    </location>
</feature>
<dbReference type="PANTHER" id="PTHR24329:SF543">
    <property type="entry name" value="FI01017P-RELATED"/>
    <property type="match status" value="1"/>
</dbReference>
<evidence type="ECO:0000256" key="4">
    <source>
        <dbReference type="ARBA" id="ARBA00023242"/>
    </source>
</evidence>
<accession>A0A8E0VR90</accession>
<dbReference type="InterPro" id="IPR050649">
    <property type="entry name" value="Paired_Homeobox_TFs"/>
</dbReference>
<evidence type="ECO:0000256" key="2">
    <source>
        <dbReference type="ARBA" id="ARBA00023125"/>
    </source>
</evidence>
<dbReference type="InterPro" id="IPR001356">
    <property type="entry name" value="HD"/>
</dbReference>
<comment type="subcellular location">
    <subcellularLocation>
        <location evidence="1 5 6">Nucleus</location>
    </subcellularLocation>
</comment>
<dbReference type="PROSITE" id="PS00027">
    <property type="entry name" value="HOMEOBOX_1"/>
    <property type="match status" value="1"/>
</dbReference>
<evidence type="ECO:0000256" key="1">
    <source>
        <dbReference type="ARBA" id="ARBA00004123"/>
    </source>
</evidence>
<evidence type="ECO:0000313" key="9">
    <source>
        <dbReference type="EMBL" id="KAA0199705.1"/>
    </source>
</evidence>
<evidence type="ECO:0000313" key="10">
    <source>
        <dbReference type="Proteomes" id="UP000728185"/>
    </source>
</evidence>
<evidence type="ECO:0000256" key="5">
    <source>
        <dbReference type="PROSITE-ProRule" id="PRU00108"/>
    </source>
</evidence>
<protein>
    <submittedName>
        <fullName evidence="9">Homeobox transcription factor PRD61</fullName>
    </submittedName>
</protein>
<keyword evidence="2 5" id="KW-0238">DNA-binding</keyword>
<feature type="domain" description="Homeobox" evidence="8">
    <location>
        <begin position="585"/>
        <end position="645"/>
    </location>
</feature>
<dbReference type="InterPro" id="IPR017970">
    <property type="entry name" value="Homeobox_CS"/>
</dbReference>
<dbReference type="OrthoDB" id="6159439at2759"/>
<dbReference type="EMBL" id="LUCM01000969">
    <property type="protein sequence ID" value="KAA0199705.1"/>
    <property type="molecule type" value="Genomic_DNA"/>
</dbReference>
<sequence length="869" mass="92272">MAHYSQGLVPLPADRKLDLGPSYAGAVAAVESEGGNQLIVNPIGLSLARPTNGSFTFTSHGSTAFVTNVNSPTNSQTYTGDAGVQRLTEDDKTNELDTFCSRDCYRTDLVTSSNYPLATSLSQNIPSRSIKSEEFRGSDYSGPTTVQNSMGLFTFPTAESGLAPLLGHSPLGQACWTQMAALAQTSSTPAFTYESQESRLLPDQLSTAAPPSTETDQLDNFITHSTMPSSLFYPMVSWAQPTQPLCTEHSAVLNPVLIGSKLMNPLYSALNFGAQGNSCVPVIGAQSSLSSDPSTFHPDTALSPLTRAAAVAAAAAAAAAATSSTTPYSHPSSLPIQPLDRTSAAKSSALDSVPFSSAQTNWNKSHSSNLSGRNLSSSGEDTEAETSEQTVYKECQTDDLGQPRKAYKHVLTESQSGLGSLIPKYATNESTGLHKTMLYGCESNRPCPPFPDAFTVYSADDRASRYLTDTYPAHVNSSPSLFGMPNATVNNSGLLNELSSQYPGGPILPSVSTNHIMNNPAVTSVCAADSRRRSPTAASVTGCAIGHGREGGPGGGGGGGGGGSGGPTSVTGSTAFGIAGLHEKRKQRRIRTTFTSSQLAELERAFQETHYPDIYTREDIAMRIDLTEARVQVWFQNRRAKFRKLERSGQSGCRSHTDSSPQPDSNDQKPNNPTTDFAHITLSPSHSDLHGMRDAMMTMMIGSSVSDPMARASTYLDPSASYGTNTNAYQTLLFSGPTAEAKSAAYSACNFTYPHESALTHQIIPSLPGSDHPVFIPHHPVCLDSFAPSCVGLGDEFNGDSNPMDRTRADDPGSPGIHPLHKLSQTCMQVDRLLTKNSGLNSVRLGKRAITCASTGRDTQTIGKKDRID</sequence>
<keyword evidence="3 5" id="KW-0371">Homeobox</keyword>
<dbReference type="Pfam" id="PF00046">
    <property type="entry name" value="Homeodomain"/>
    <property type="match status" value="1"/>
</dbReference>
<feature type="region of interest" description="Disordered" evidence="7">
    <location>
        <begin position="322"/>
        <end position="392"/>
    </location>
</feature>
<dbReference type="SUPFAM" id="SSF46689">
    <property type="entry name" value="Homeodomain-like"/>
    <property type="match status" value="1"/>
</dbReference>
<dbReference type="InterPro" id="IPR009057">
    <property type="entry name" value="Homeodomain-like_sf"/>
</dbReference>